<dbReference type="GO" id="GO:0000978">
    <property type="term" value="F:RNA polymerase II cis-regulatory region sequence-specific DNA binding"/>
    <property type="evidence" value="ECO:0007669"/>
    <property type="project" value="TreeGrafter"/>
</dbReference>
<dbReference type="GO" id="GO:0008270">
    <property type="term" value="F:zinc ion binding"/>
    <property type="evidence" value="ECO:0007669"/>
    <property type="project" value="UniProtKB-KW"/>
</dbReference>
<evidence type="ECO:0000256" key="10">
    <source>
        <dbReference type="PROSITE-ProRule" id="PRU00042"/>
    </source>
</evidence>
<dbReference type="FunFam" id="3.30.160.60:FF:000018">
    <property type="entry name" value="Krueppel-like factor 15"/>
    <property type="match status" value="1"/>
</dbReference>
<keyword evidence="2" id="KW-0479">Metal-binding</keyword>
<protein>
    <submittedName>
        <fullName evidence="12">Krueppel-like factor 16</fullName>
    </submittedName>
</protein>
<keyword evidence="4 10" id="KW-0863">Zinc-finger</keyword>
<evidence type="ECO:0000256" key="6">
    <source>
        <dbReference type="ARBA" id="ARBA00023015"/>
    </source>
</evidence>
<dbReference type="PROSITE" id="PS50157">
    <property type="entry name" value="ZINC_FINGER_C2H2_2"/>
    <property type="match status" value="3"/>
</dbReference>
<evidence type="ECO:0000256" key="3">
    <source>
        <dbReference type="ARBA" id="ARBA00022737"/>
    </source>
</evidence>
<gene>
    <name evidence="12" type="primary">LOC115357462</name>
</gene>
<dbReference type="SMART" id="SM00355">
    <property type="entry name" value="ZnF_C2H2"/>
    <property type="match status" value="3"/>
</dbReference>
<dbReference type="FunFam" id="3.30.160.60:FF:000595">
    <property type="entry name" value="Krueppel-like factor 14"/>
    <property type="match status" value="1"/>
</dbReference>
<reference evidence="12" key="1">
    <citation type="submission" date="2019-06" db="EMBL/GenBank/DDBJ databases">
        <authorList>
            <consortium name="Wellcome Sanger Institute Data Sharing"/>
        </authorList>
    </citation>
    <scope>NUCLEOTIDE SEQUENCE [LARGE SCALE GENOMIC DNA]</scope>
</reference>
<dbReference type="InParanoid" id="A0A667XPK1"/>
<evidence type="ECO:0000256" key="5">
    <source>
        <dbReference type="ARBA" id="ARBA00022833"/>
    </source>
</evidence>
<dbReference type="InterPro" id="IPR036236">
    <property type="entry name" value="Znf_C2H2_sf"/>
</dbReference>
<keyword evidence="9" id="KW-0539">Nucleus</keyword>
<keyword evidence="3" id="KW-0677">Repeat</keyword>
<dbReference type="PROSITE" id="PS00028">
    <property type="entry name" value="ZINC_FINGER_C2H2_1"/>
    <property type="match status" value="3"/>
</dbReference>
<sequence length="217" mass="23757">MATFAHTDYFAAECLVSISTGPVFHCPAAGIPNLAGASQSHPHASVEDRQVLDMLKEGVFGSVSGSSSSSSSSSCMNSGGADGRSFWESSYPTLSDATCSAPGQPADTERQSSAAVKRHCCTYRDCNRTYGKSSHLKAHLRTHTGERPFPCTWPSCEKRFARSDELARHTRTHTGEKRFICPLCEKRFMRSDHLLKHARRHPGFQPSMVNRKGDGPH</sequence>
<dbReference type="GO" id="GO:0000981">
    <property type="term" value="F:DNA-binding transcription factor activity, RNA polymerase II-specific"/>
    <property type="evidence" value="ECO:0007669"/>
    <property type="project" value="TreeGrafter"/>
</dbReference>
<organism evidence="12 13">
    <name type="scientific">Myripristis murdjan</name>
    <name type="common">pinecone soldierfish</name>
    <dbReference type="NCBI Taxonomy" id="586833"/>
    <lineage>
        <taxon>Eukaryota</taxon>
        <taxon>Metazoa</taxon>
        <taxon>Chordata</taxon>
        <taxon>Craniata</taxon>
        <taxon>Vertebrata</taxon>
        <taxon>Euteleostomi</taxon>
        <taxon>Actinopterygii</taxon>
        <taxon>Neopterygii</taxon>
        <taxon>Teleostei</taxon>
        <taxon>Neoteleostei</taxon>
        <taxon>Acanthomorphata</taxon>
        <taxon>Holocentriformes</taxon>
        <taxon>Holocentridae</taxon>
        <taxon>Myripristis</taxon>
    </lineage>
</organism>
<feature type="domain" description="C2H2-type" evidence="11">
    <location>
        <begin position="119"/>
        <end position="148"/>
    </location>
</feature>
<dbReference type="Proteomes" id="UP000472263">
    <property type="component" value="Chromosome 4"/>
</dbReference>
<dbReference type="PANTHER" id="PTHR23235:SF120">
    <property type="entry name" value="KRUPPEL-LIKE FACTOR 15"/>
    <property type="match status" value="1"/>
</dbReference>
<keyword evidence="5" id="KW-0862">Zinc</keyword>
<evidence type="ECO:0000256" key="4">
    <source>
        <dbReference type="ARBA" id="ARBA00022771"/>
    </source>
</evidence>
<name>A0A667XPK1_9TELE</name>
<dbReference type="GeneTree" id="ENSGT00940000164815"/>
<evidence type="ECO:0000313" key="13">
    <source>
        <dbReference type="Proteomes" id="UP000472263"/>
    </source>
</evidence>
<dbReference type="RefSeq" id="XP_029904771.1">
    <property type="nucleotide sequence ID" value="XM_030048911.1"/>
</dbReference>
<evidence type="ECO:0000256" key="2">
    <source>
        <dbReference type="ARBA" id="ARBA00022723"/>
    </source>
</evidence>
<keyword evidence="13" id="KW-1185">Reference proteome</keyword>
<feature type="domain" description="C2H2-type" evidence="11">
    <location>
        <begin position="149"/>
        <end position="178"/>
    </location>
</feature>
<evidence type="ECO:0000256" key="7">
    <source>
        <dbReference type="ARBA" id="ARBA00023125"/>
    </source>
</evidence>
<evidence type="ECO:0000256" key="9">
    <source>
        <dbReference type="ARBA" id="ARBA00023242"/>
    </source>
</evidence>
<dbReference type="Gene3D" id="3.30.160.60">
    <property type="entry name" value="Classic Zinc Finger"/>
    <property type="match status" value="3"/>
</dbReference>
<keyword evidence="6" id="KW-0805">Transcription regulation</keyword>
<evidence type="ECO:0000313" key="12">
    <source>
        <dbReference type="Ensembl" id="ENSMMDP00005014084.1"/>
    </source>
</evidence>
<dbReference type="Pfam" id="PF00096">
    <property type="entry name" value="zf-C2H2"/>
    <property type="match status" value="2"/>
</dbReference>
<dbReference type="SUPFAM" id="SSF57667">
    <property type="entry name" value="beta-beta-alpha zinc fingers"/>
    <property type="match status" value="1"/>
</dbReference>
<evidence type="ECO:0000256" key="8">
    <source>
        <dbReference type="ARBA" id="ARBA00023163"/>
    </source>
</evidence>
<dbReference type="AlphaFoldDB" id="A0A667XPK1"/>
<proteinExistence type="predicted"/>
<keyword evidence="8" id="KW-0804">Transcription</keyword>
<dbReference type="InterPro" id="IPR013087">
    <property type="entry name" value="Znf_C2H2_type"/>
</dbReference>
<evidence type="ECO:0000259" key="11">
    <source>
        <dbReference type="PROSITE" id="PS50157"/>
    </source>
</evidence>
<dbReference type="GeneID" id="115357462"/>
<keyword evidence="7" id="KW-0238">DNA-binding</keyword>
<accession>A0A667XPK1</accession>
<dbReference type="Ensembl" id="ENSMMDT00005014479.1">
    <property type="protein sequence ID" value="ENSMMDP00005014084.1"/>
    <property type="gene ID" value="ENSMMDG00005007277.1"/>
</dbReference>
<dbReference type="OrthoDB" id="6365676at2759"/>
<reference evidence="12" key="2">
    <citation type="submission" date="2025-08" db="UniProtKB">
        <authorList>
            <consortium name="Ensembl"/>
        </authorList>
    </citation>
    <scope>IDENTIFICATION</scope>
</reference>
<comment type="subcellular location">
    <subcellularLocation>
        <location evidence="1">Nucleus</location>
    </subcellularLocation>
</comment>
<reference evidence="12" key="3">
    <citation type="submission" date="2025-09" db="UniProtKB">
        <authorList>
            <consortium name="Ensembl"/>
        </authorList>
    </citation>
    <scope>IDENTIFICATION</scope>
</reference>
<dbReference type="PANTHER" id="PTHR23235">
    <property type="entry name" value="KRUEPPEL-LIKE TRANSCRIPTION FACTOR"/>
    <property type="match status" value="1"/>
</dbReference>
<evidence type="ECO:0000256" key="1">
    <source>
        <dbReference type="ARBA" id="ARBA00004123"/>
    </source>
</evidence>
<feature type="domain" description="C2H2-type" evidence="11">
    <location>
        <begin position="179"/>
        <end position="206"/>
    </location>
</feature>
<dbReference type="GO" id="GO:0005634">
    <property type="term" value="C:nucleus"/>
    <property type="evidence" value="ECO:0007669"/>
    <property type="project" value="UniProtKB-SubCell"/>
</dbReference>